<feature type="disulfide bond" evidence="9">
    <location>
        <begin position="72"/>
        <end position="79"/>
    </location>
</feature>
<accession>A0A0B8N1I0</accession>
<feature type="binding site" description="axial binding residue" evidence="9">
    <location>
        <position position="76"/>
    </location>
    <ligand>
        <name>heme</name>
        <dbReference type="ChEBI" id="CHEBI:30413"/>
    </ligand>
    <ligandPart>
        <name>Fe</name>
        <dbReference type="ChEBI" id="CHEBI:18248"/>
    </ligandPart>
</feature>
<evidence type="ECO:0000256" key="7">
    <source>
        <dbReference type="ARBA" id="ARBA00023157"/>
    </source>
</evidence>
<feature type="region of interest" description="Disordered" evidence="10">
    <location>
        <begin position="570"/>
        <end position="606"/>
    </location>
</feature>
<keyword evidence="11" id="KW-0812">Transmembrane</keyword>
<feature type="compositionally biased region" description="Polar residues" evidence="10">
    <location>
        <begin position="501"/>
        <end position="520"/>
    </location>
</feature>
<evidence type="ECO:0000256" key="10">
    <source>
        <dbReference type="SAM" id="MobiDB-lite"/>
    </source>
</evidence>
<evidence type="ECO:0000256" key="6">
    <source>
        <dbReference type="ARBA" id="ARBA00022729"/>
    </source>
</evidence>
<feature type="region of interest" description="Disordered" evidence="10">
    <location>
        <begin position="665"/>
        <end position="757"/>
    </location>
</feature>
<feature type="signal peptide" evidence="12">
    <location>
        <begin position="1"/>
        <end position="28"/>
    </location>
</feature>
<feature type="region of interest" description="Disordered" evidence="10">
    <location>
        <begin position="489"/>
        <end position="545"/>
    </location>
</feature>
<evidence type="ECO:0000256" key="5">
    <source>
        <dbReference type="ARBA" id="ARBA00022622"/>
    </source>
</evidence>
<organism evidence="14 15">
    <name type="scientific">Talaromyces pinophilus</name>
    <name type="common">Penicillium pinophilum</name>
    <dbReference type="NCBI Taxonomy" id="128442"/>
    <lineage>
        <taxon>Eukaryota</taxon>
        <taxon>Fungi</taxon>
        <taxon>Dikarya</taxon>
        <taxon>Ascomycota</taxon>
        <taxon>Pezizomycotina</taxon>
        <taxon>Eurotiomycetes</taxon>
        <taxon>Eurotiomycetidae</taxon>
        <taxon>Eurotiales</taxon>
        <taxon>Trichocomaceae</taxon>
        <taxon>Talaromyces</taxon>
        <taxon>Talaromyces sect. Talaromyces</taxon>
    </lineage>
</organism>
<keyword evidence="4" id="KW-0964">Secreted</keyword>
<evidence type="ECO:0000256" key="1">
    <source>
        <dbReference type="ARBA" id="ARBA00004589"/>
    </source>
</evidence>
<sequence length="757" mass="80423">MLVSCPPWRSSVFISLTVFLGLGQTASSTTTTTAADCASTGSAGSYLSDSIPSCALSCVQDFINTQYAAGLCCTTDVDCLCRTNTTSGLTLGEASLACIVGSCSSDIITTEGSVGYAICKDVSGALPETHGAITATRVSVVTETTQLASTTPTSVSAESTGVSTTPTTVVVSSTSRSTLITTAQITATATATTTLPITTLSTFPSTVTLSGITTTPKSSAPAATSSSLSSPAVIGVSIASGISAIFLVTVAILFCGRRLRRKRLEKEAAPQSFEIGGEMSEPPNFGAAVKPFSPTQLTEYPRPMAENEYSGAHFQQFPSQPLARQQQGPLIVTNANAHDPAAMSPETDYNASPQSQTSQRTLSRLLPERTAIQGIGIVPEPLRVIRQPPKNNTIRVVGGPPPRPTSEATVFDEDEQQSNSINDVFGPPLDKTRRTSQRNMADGGSPMRVVGLPAGPRAMLSPLQTRQEQNPYDGNGSTGHYSYKWDKEAAPIPGQSRPGAQYNSSGNWNNNTPLQRNFSRLGSAPRSLTTPTKTNTLTPWSRNTNGFEVAPVDSSYETIMAEDDWTMTDRSKLSVPSQVPRQSQQPQQRLSPVSERVPLPTKSPLRYPAIPRSAAAAIVPATAQGMRKSHVAEVYYDEPQRIPSMPPPPSTNINTFPNPMSMVHELGPGQRSRSASPSPSVNSSLLAKRRGESVADKMESQFRSGVQPKPGVSRKVVVARNGQSTTTTGEEVQSPLSAKKHNITPTRRGEDLYLRVD</sequence>
<feature type="region of interest" description="Disordered" evidence="10">
    <location>
        <begin position="339"/>
        <end position="361"/>
    </location>
</feature>
<keyword evidence="6 12" id="KW-0732">Signal</keyword>
<feature type="region of interest" description="Disordered" evidence="10">
    <location>
        <begin position="391"/>
        <end position="449"/>
    </location>
</feature>
<dbReference type="AlphaFoldDB" id="A0A0B8N1I0"/>
<feature type="chain" id="PRO_5002120787" description="CFEM domain-containing protein" evidence="12">
    <location>
        <begin position="29"/>
        <end position="757"/>
    </location>
</feature>
<keyword evidence="8" id="KW-0449">Lipoprotein</keyword>
<gene>
    <name evidence="14" type="ORF">TCE0_043r15642</name>
</gene>
<keyword evidence="9" id="KW-0408">Iron</keyword>
<dbReference type="InterPro" id="IPR008427">
    <property type="entry name" value="Extracellular_membr_CFEM_dom"/>
</dbReference>
<evidence type="ECO:0000313" key="15">
    <source>
        <dbReference type="Proteomes" id="UP000053095"/>
    </source>
</evidence>
<dbReference type="EMBL" id="DF933839">
    <property type="protein sequence ID" value="GAM42032.1"/>
    <property type="molecule type" value="Genomic_DNA"/>
</dbReference>
<feature type="transmembrane region" description="Helical" evidence="11">
    <location>
        <begin position="232"/>
        <end position="256"/>
    </location>
</feature>
<keyword evidence="11" id="KW-1133">Transmembrane helix</keyword>
<evidence type="ECO:0000256" key="12">
    <source>
        <dbReference type="SAM" id="SignalP"/>
    </source>
</evidence>
<evidence type="ECO:0000256" key="3">
    <source>
        <dbReference type="ARBA" id="ARBA00010031"/>
    </source>
</evidence>
<comment type="similarity">
    <text evidence="3">Belongs to the RBT5 family.</text>
</comment>
<comment type="caution">
    <text evidence="9">Lacks conserved residue(s) required for the propagation of feature annotation.</text>
</comment>
<feature type="compositionally biased region" description="Polar residues" evidence="10">
    <location>
        <begin position="347"/>
        <end position="361"/>
    </location>
</feature>
<feature type="compositionally biased region" description="Basic and acidic residues" evidence="10">
    <location>
        <begin position="689"/>
        <end position="700"/>
    </location>
</feature>
<dbReference type="GO" id="GO:0005576">
    <property type="term" value="C:extracellular region"/>
    <property type="evidence" value="ECO:0007669"/>
    <property type="project" value="UniProtKB-SubCell"/>
</dbReference>
<keyword evidence="5" id="KW-0336">GPI-anchor</keyword>
<keyword evidence="9" id="KW-0479">Metal-binding</keyword>
<proteinExistence type="inferred from homology"/>
<evidence type="ECO:0000256" key="2">
    <source>
        <dbReference type="ARBA" id="ARBA00004613"/>
    </source>
</evidence>
<feature type="compositionally biased region" description="Low complexity" evidence="10">
    <location>
        <begin position="528"/>
        <end position="539"/>
    </location>
</feature>
<name>A0A0B8N1I0_TALPI</name>
<evidence type="ECO:0000256" key="8">
    <source>
        <dbReference type="ARBA" id="ARBA00023288"/>
    </source>
</evidence>
<feature type="compositionally biased region" description="Basic and acidic residues" evidence="10">
    <location>
        <begin position="747"/>
        <end position="757"/>
    </location>
</feature>
<evidence type="ECO:0000256" key="9">
    <source>
        <dbReference type="PROSITE-ProRule" id="PRU01356"/>
    </source>
</evidence>
<comment type="subcellular location">
    <subcellularLocation>
        <location evidence="1">Membrane</location>
        <topology evidence="1">Lipid-anchor</topology>
        <topology evidence="1">GPI-anchor</topology>
    </subcellularLocation>
    <subcellularLocation>
        <location evidence="2">Secreted</location>
    </subcellularLocation>
</comment>
<evidence type="ECO:0000313" key="14">
    <source>
        <dbReference type="EMBL" id="GAM42032.1"/>
    </source>
</evidence>
<evidence type="ECO:0000256" key="4">
    <source>
        <dbReference type="ARBA" id="ARBA00022525"/>
    </source>
</evidence>
<feature type="compositionally biased region" description="Low complexity" evidence="10">
    <location>
        <begin position="671"/>
        <end position="686"/>
    </location>
</feature>
<protein>
    <recommendedName>
        <fullName evidence="13">CFEM domain-containing protein</fullName>
    </recommendedName>
</protein>
<dbReference type="GO" id="GO:0046872">
    <property type="term" value="F:metal ion binding"/>
    <property type="evidence" value="ECO:0007669"/>
    <property type="project" value="UniProtKB-UniRule"/>
</dbReference>
<reference evidence="15" key="1">
    <citation type="journal article" date="2015" name="Genome Announc.">
        <title>Draft genome sequence of Talaromyces cellulolyticus strain Y-94, a source of lignocellulosic biomass-degrading enzymes.</title>
        <authorList>
            <person name="Fujii T."/>
            <person name="Koike H."/>
            <person name="Sawayama S."/>
            <person name="Yano S."/>
            <person name="Inoue H."/>
        </authorList>
    </citation>
    <scope>NUCLEOTIDE SEQUENCE [LARGE SCALE GENOMIC DNA]</scope>
    <source>
        <strain evidence="15">Y-94</strain>
    </source>
</reference>
<keyword evidence="9" id="KW-0349">Heme</keyword>
<feature type="domain" description="CFEM" evidence="13">
    <location>
        <begin position="26"/>
        <end position="146"/>
    </location>
</feature>
<dbReference type="PROSITE" id="PS52012">
    <property type="entry name" value="CFEM"/>
    <property type="match status" value="1"/>
</dbReference>
<feature type="compositionally biased region" description="Polar residues" evidence="10">
    <location>
        <begin position="721"/>
        <end position="736"/>
    </location>
</feature>
<keyword evidence="15" id="KW-1185">Reference proteome</keyword>
<keyword evidence="7 9" id="KW-1015">Disulfide bond</keyword>
<evidence type="ECO:0000259" key="13">
    <source>
        <dbReference type="PROSITE" id="PS52012"/>
    </source>
</evidence>
<feature type="compositionally biased region" description="Low complexity" evidence="10">
    <location>
        <begin position="573"/>
        <end position="594"/>
    </location>
</feature>
<keyword evidence="11" id="KW-0472">Membrane</keyword>
<dbReference type="GO" id="GO:0098552">
    <property type="term" value="C:side of membrane"/>
    <property type="evidence" value="ECO:0007669"/>
    <property type="project" value="UniProtKB-KW"/>
</dbReference>
<keyword evidence="5" id="KW-0325">Glycoprotein</keyword>
<dbReference type="Proteomes" id="UP000053095">
    <property type="component" value="Unassembled WGS sequence"/>
</dbReference>
<evidence type="ECO:0000256" key="11">
    <source>
        <dbReference type="SAM" id="Phobius"/>
    </source>
</evidence>